<reference evidence="9 10" key="1">
    <citation type="submission" date="2017-05" db="EMBL/GenBank/DDBJ databases">
        <title>Vagococcus spp. assemblies.</title>
        <authorList>
            <person name="Gulvik C.A."/>
        </authorList>
    </citation>
    <scope>NUCLEOTIDE SEQUENCE [LARGE SCALE GENOMIC DNA]</scope>
    <source>
        <strain evidence="9 10">CCUG 51432</strain>
    </source>
</reference>
<dbReference type="PANTHER" id="PTHR31814">
    <property type="match status" value="1"/>
</dbReference>
<dbReference type="InterPro" id="IPR013750">
    <property type="entry name" value="GHMP_kinase_C_dom"/>
</dbReference>
<dbReference type="GO" id="GO:0004631">
    <property type="term" value="F:phosphomevalonate kinase activity"/>
    <property type="evidence" value="ECO:0007669"/>
    <property type="project" value="UniProtKB-EC"/>
</dbReference>
<keyword evidence="10" id="KW-1185">Reference proteome</keyword>
<evidence type="ECO:0000256" key="4">
    <source>
        <dbReference type="ARBA" id="ARBA00022741"/>
    </source>
</evidence>
<dbReference type="NCBIfam" id="TIGR01220">
    <property type="entry name" value="Pmev_kin_Gr_pos"/>
    <property type="match status" value="1"/>
</dbReference>
<name>A0A430B5W1_9ENTE</name>
<keyword evidence="5 9" id="KW-0418">Kinase</keyword>
<dbReference type="Gene3D" id="3.30.70.890">
    <property type="entry name" value="GHMP kinase, C-terminal domain"/>
    <property type="match status" value="1"/>
</dbReference>
<dbReference type="SUPFAM" id="SSF54211">
    <property type="entry name" value="Ribosomal protein S5 domain 2-like"/>
    <property type="match status" value="1"/>
</dbReference>
<dbReference type="InterPro" id="IPR020568">
    <property type="entry name" value="Ribosomal_Su5_D2-typ_SF"/>
</dbReference>
<dbReference type="Proteomes" id="UP000287605">
    <property type="component" value="Unassembled WGS sequence"/>
</dbReference>
<dbReference type="GO" id="GO:0019287">
    <property type="term" value="P:isopentenyl diphosphate biosynthetic process, mevalonate pathway"/>
    <property type="evidence" value="ECO:0007669"/>
    <property type="project" value="UniProtKB-UniPathway"/>
</dbReference>
<dbReference type="OrthoDB" id="1522677at2"/>
<dbReference type="PRINTS" id="PR00959">
    <property type="entry name" value="MEVGALKINASE"/>
</dbReference>
<evidence type="ECO:0000256" key="3">
    <source>
        <dbReference type="ARBA" id="ARBA00022679"/>
    </source>
</evidence>
<dbReference type="PANTHER" id="PTHR31814:SF2">
    <property type="entry name" value="PHOSPHOMEVALONATE KINASE"/>
    <property type="match status" value="1"/>
</dbReference>
<evidence type="ECO:0000259" key="7">
    <source>
        <dbReference type="Pfam" id="PF00288"/>
    </source>
</evidence>
<dbReference type="UniPathway" id="UPA00057">
    <property type="reaction ID" value="UER00099"/>
</dbReference>
<dbReference type="EC" id="2.7.4.2" evidence="2"/>
<dbReference type="Pfam" id="PF00288">
    <property type="entry name" value="GHMP_kinases_N"/>
    <property type="match status" value="1"/>
</dbReference>
<keyword evidence="6" id="KW-0067">ATP-binding</keyword>
<keyword evidence="3" id="KW-0808">Transferase</keyword>
<evidence type="ECO:0000313" key="10">
    <source>
        <dbReference type="Proteomes" id="UP000287605"/>
    </source>
</evidence>
<dbReference type="InterPro" id="IPR036554">
    <property type="entry name" value="GHMP_kinase_C_sf"/>
</dbReference>
<evidence type="ECO:0000259" key="8">
    <source>
        <dbReference type="Pfam" id="PF08544"/>
    </source>
</evidence>
<dbReference type="Pfam" id="PF08544">
    <property type="entry name" value="GHMP_kinases_C"/>
    <property type="match status" value="1"/>
</dbReference>
<feature type="domain" description="GHMP kinase C-terminal" evidence="8">
    <location>
        <begin position="260"/>
        <end position="342"/>
    </location>
</feature>
<organism evidence="9 10">
    <name type="scientific">Vagococcus elongatus</name>
    <dbReference type="NCBI Taxonomy" id="180344"/>
    <lineage>
        <taxon>Bacteria</taxon>
        <taxon>Bacillati</taxon>
        <taxon>Bacillota</taxon>
        <taxon>Bacilli</taxon>
        <taxon>Lactobacillales</taxon>
        <taxon>Enterococcaceae</taxon>
        <taxon>Vagococcus</taxon>
    </lineage>
</organism>
<evidence type="ECO:0000256" key="6">
    <source>
        <dbReference type="ARBA" id="ARBA00022840"/>
    </source>
</evidence>
<accession>A0A430B5W1</accession>
<evidence type="ECO:0000256" key="2">
    <source>
        <dbReference type="ARBA" id="ARBA00012958"/>
    </source>
</evidence>
<gene>
    <name evidence="9" type="ORF">CBF29_01100</name>
</gene>
<evidence type="ECO:0000256" key="5">
    <source>
        <dbReference type="ARBA" id="ARBA00022777"/>
    </source>
</evidence>
<dbReference type="RefSeq" id="WP_126806376.1">
    <property type="nucleotide sequence ID" value="NZ_NGKA01000001.1"/>
</dbReference>
<dbReference type="SUPFAM" id="SSF55060">
    <property type="entry name" value="GHMP Kinase, C-terminal domain"/>
    <property type="match status" value="1"/>
</dbReference>
<evidence type="ECO:0000256" key="1">
    <source>
        <dbReference type="ARBA" id="ARBA00005017"/>
    </source>
</evidence>
<dbReference type="InterPro" id="IPR035102">
    <property type="entry name" value="Phosphomevalonate_kinase"/>
</dbReference>
<evidence type="ECO:0000313" key="9">
    <source>
        <dbReference type="EMBL" id="RSU15700.1"/>
    </source>
</evidence>
<feature type="domain" description="GHMP kinase N-terminal" evidence="7">
    <location>
        <begin position="86"/>
        <end position="171"/>
    </location>
</feature>
<dbReference type="InterPro" id="IPR005917">
    <property type="entry name" value="Pmev_kinase_bact"/>
</dbReference>
<dbReference type="Gene3D" id="3.30.230.10">
    <property type="match status" value="1"/>
</dbReference>
<protein>
    <recommendedName>
        <fullName evidence="2">phosphomevalonate kinase</fullName>
        <ecNumber evidence="2">2.7.4.2</ecNumber>
    </recommendedName>
</protein>
<dbReference type="GO" id="GO:0005524">
    <property type="term" value="F:ATP binding"/>
    <property type="evidence" value="ECO:0007669"/>
    <property type="project" value="UniProtKB-KW"/>
</dbReference>
<dbReference type="AlphaFoldDB" id="A0A430B5W1"/>
<comment type="pathway">
    <text evidence="1">Isoprenoid biosynthesis; isopentenyl diphosphate biosynthesis via mevalonate pathway; isopentenyl diphosphate from (R)-mevalonate: step 2/3.</text>
</comment>
<keyword evidence="4" id="KW-0547">Nucleotide-binding</keyword>
<dbReference type="EMBL" id="NGKA01000001">
    <property type="protein sequence ID" value="RSU15700.1"/>
    <property type="molecule type" value="Genomic_DNA"/>
</dbReference>
<comment type="caution">
    <text evidence="9">The sequence shown here is derived from an EMBL/GenBank/DDBJ whole genome shotgun (WGS) entry which is preliminary data.</text>
</comment>
<proteinExistence type="predicted"/>
<dbReference type="InterPro" id="IPR006204">
    <property type="entry name" value="GHMP_kinase_N_dom"/>
</dbReference>
<sequence length="362" mass="40244">MIQASAPGKLYIAGEYAVLEPGHPAILVALEQYITVRLKETNNLGTIRSSLTNNFPILWTRKQGKFFIDQRENPFAYVAEAVTTTEKYIQELGKKLTFFNIEIDSDLDNKDGRKYGLGSSGAVTVATIKALLKFYRVAFTHETVYKLAAITHLAINSNGSFGDLAASTYGGWIAYSCFDRDWLAKELTKHSLLEILEMEWPLLSIQPLEAPEDLELLIGWTGSPASTTHLVDLLNDEKAEIKETYQVFLKKSKQIVSQIITAFQEQNLSAIQHGIRENRALLQKLGSSSRVHIETSALFELCEIAEDYMGAAKSSGAGGGDCGIVLINKTKDHFELFKEWKNAGITHLPLAVHHEKLPVSIK</sequence>
<dbReference type="InterPro" id="IPR014721">
    <property type="entry name" value="Ribsml_uS5_D2-typ_fold_subgr"/>
</dbReference>